<evidence type="ECO:0000256" key="10">
    <source>
        <dbReference type="ARBA" id="ARBA00023204"/>
    </source>
</evidence>
<dbReference type="Pfam" id="PF17855">
    <property type="entry name" value="MCM_lid"/>
    <property type="match status" value="1"/>
</dbReference>
<dbReference type="SUPFAM" id="SSF52540">
    <property type="entry name" value="P-loop containing nucleoside triphosphate hydrolases"/>
    <property type="match status" value="1"/>
</dbReference>
<reference evidence="17 18" key="1">
    <citation type="submission" date="2017-12" db="EMBL/GenBank/DDBJ databases">
        <title>Sequencing, de novo assembly and annotation of complete genome of a new Thraustochytrid species, strain FCC1311.</title>
        <authorList>
            <person name="Sedici K."/>
            <person name="Godart F."/>
            <person name="Aiese Cigliano R."/>
            <person name="Sanseverino W."/>
            <person name="Barakat M."/>
            <person name="Ortet P."/>
            <person name="Marechal E."/>
            <person name="Cagnac O."/>
            <person name="Amato A."/>
        </authorList>
    </citation>
    <scope>NUCLEOTIDE SEQUENCE [LARGE SCALE GENOMIC DNA]</scope>
</reference>
<dbReference type="Gene3D" id="2.20.28.10">
    <property type="match status" value="1"/>
</dbReference>
<keyword evidence="6" id="KW-0378">Hydrolase</keyword>
<dbReference type="InterPro" id="IPR003593">
    <property type="entry name" value="AAA+_ATPase"/>
</dbReference>
<keyword evidence="8 14" id="KW-0067">ATP-binding</keyword>
<evidence type="ECO:0000259" key="16">
    <source>
        <dbReference type="PROSITE" id="PS50051"/>
    </source>
</evidence>
<dbReference type="AlphaFoldDB" id="A0A2R5GBA6"/>
<dbReference type="GO" id="GO:0006260">
    <property type="term" value="P:DNA replication"/>
    <property type="evidence" value="ECO:0007669"/>
    <property type="project" value="InterPro"/>
</dbReference>
<dbReference type="Gene3D" id="3.40.50.300">
    <property type="entry name" value="P-loop containing nucleotide triphosphate hydrolases"/>
    <property type="match status" value="1"/>
</dbReference>
<dbReference type="GO" id="GO:0003697">
    <property type="term" value="F:single-stranded DNA binding"/>
    <property type="evidence" value="ECO:0007669"/>
    <property type="project" value="TreeGrafter"/>
</dbReference>
<dbReference type="InterPro" id="IPR012340">
    <property type="entry name" value="NA-bd_OB-fold"/>
</dbReference>
<feature type="compositionally biased region" description="Basic residues" evidence="15">
    <location>
        <begin position="643"/>
        <end position="660"/>
    </location>
</feature>
<evidence type="ECO:0000256" key="15">
    <source>
        <dbReference type="SAM" id="MobiDB-lite"/>
    </source>
</evidence>
<keyword evidence="18" id="KW-1185">Reference proteome</keyword>
<comment type="caution">
    <text evidence="17">The sequence shown here is derived from an EMBL/GenBank/DDBJ whole genome shotgun (WGS) entry which is preliminary data.</text>
</comment>
<dbReference type="InterPro" id="IPR001208">
    <property type="entry name" value="MCM_dom"/>
</dbReference>
<evidence type="ECO:0000256" key="4">
    <source>
        <dbReference type="ARBA" id="ARBA00022741"/>
    </source>
</evidence>
<dbReference type="PROSITE" id="PS00847">
    <property type="entry name" value="MCM_1"/>
    <property type="match status" value="1"/>
</dbReference>
<evidence type="ECO:0000256" key="12">
    <source>
        <dbReference type="ARBA" id="ARBA00042306"/>
    </source>
</evidence>
<evidence type="ECO:0000256" key="8">
    <source>
        <dbReference type="ARBA" id="ARBA00022840"/>
    </source>
</evidence>
<dbReference type="FunCoup" id="A0A2R5GBA6">
    <property type="interactions" value="130"/>
</dbReference>
<dbReference type="InterPro" id="IPR056875">
    <property type="entry name" value="MCM8/REC_WHD"/>
</dbReference>
<dbReference type="InterPro" id="IPR027417">
    <property type="entry name" value="P-loop_NTPase"/>
</dbReference>
<dbReference type="SUPFAM" id="SSF50249">
    <property type="entry name" value="Nucleic acid-binding proteins"/>
    <property type="match status" value="1"/>
</dbReference>
<dbReference type="GO" id="GO:0016787">
    <property type="term" value="F:hydrolase activity"/>
    <property type="evidence" value="ECO:0007669"/>
    <property type="project" value="UniProtKB-KW"/>
</dbReference>
<keyword evidence="10" id="KW-0234">DNA repair</keyword>
<dbReference type="GO" id="GO:0042555">
    <property type="term" value="C:MCM complex"/>
    <property type="evidence" value="ECO:0007669"/>
    <property type="project" value="TreeGrafter"/>
</dbReference>
<protein>
    <recommendedName>
        <fullName evidence="3">DNA helicase</fullName>
        <ecNumber evidence="3">3.6.4.12</ecNumber>
    </recommendedName>
    <alternativeName>
        <fullName evidence="12">Minichromosome maintenance 8</fullName>
    </alternativeName>
</protein>
<gene>
    <name evidence="17" type="ORF">FCC1311_032112</name>
</gene>
<dbReference type="FunFam" id="2.20.28.10:FF:000007">
    <property type="entry name" value="DNA helicase MCM8 isoform X1"/>
    <property type="match status" value="1"/>
</dbReference>
<dbReference type="SMART" id="SM00350">
    <property type="entry name" value="MCM"/>
    <property type="match status" value="1"/>
</dbReference>
<comment type="similarity">
    <text evidence="2 14">Belongs to the MCM family.</text>
</comment>
<name>A0A2R5GBA6_9STRA</name>
<keyword evidence="4 14" id="KW-0547">Nucleotide-binding</keyword>
<evidence type="ECO:0000256" key="3">
    <source>
        <dbReference type="ARBA" id="ARBA00012551"/>
    </source>
</evidence>
<dbReference type="InParanoid" id="A0A2R5GBA6"/>
<feature type="domain" description="MCM C-terminal AAA(+) ATPase" evidence="16">
    <location>
        <begin position="406"/>
        <end position="611"/>
    </location>
</feature>
<accession>A0A2R5GBA6</accession>
<evidence type="ECO:0000256" key="5">
    <source>
        <dbReference type="ARBA" id="ARBA00022763"/>
    </source>
</evidence>
<evidence type="ECO:0000313" key="17">
    <source>
        <dbReference type="EMBL" id="GBG26988.1"/>
    </source>
</evidence>
<dbReference type="EC" id="3.6.4.12" evidence="3"/>
<dbReference type="Gene3D" id="2.40.50.140">
    <property type="entry name" value="Nucleic acid-binding proteins"/>
    <property type="match status" value="1"/>
</dbReference>
<sequence length="875" mass="94583">MAIDEDDECGGGAGRDGGRALNEEEALVKENWELFFPFDDFDPEHAWVRAVKLFRAFLKPGTGKGAGLLEGVDLEKATQVVFDFRQFCSLLTEPDPLAKFAASLRSNARMTLSCLGLAICSMRALQSADNGLNPVLTRISARFVAYRPLTSIRSLKSSHLGKFVAVRGTVVRVSGVRPMVKRMDFACPKCGESICKSMPDGKFAPPTHCENADCKGKVFKADKASAVTVDFQLVRLQEADEASNPTANGGAVPRTIDVELTEDLVDLVVPGDVVTICGIVKALNAESLTGKGSRAKGKNREASLLILILEANSIETKSLVASRPQGARVEAQNQSQSQSHALDFLREIRARNLGAGQGLTSQEAASTQRAPHVMAGGEDTKQKNDIVANLTEKDYAMIQLVSEKFDYSFLVHSLCPLILGQEHVKFGLLLGLAGGTGVAGRKSSVPIRGDIHVLVVGDPGLGKSQMLKAAAAVSPRGVYVCGNTASQSGLTVTMAKDKNGEHSLEAGALVLADRGVCCIDEFDKMQCDSAALLETMEQQSISIAKAGIVCTLSARTAILAAANPIGGRYNRNRTVLENLRMSAPLLSRFDLVFILVDRPDDRHDGNIAEYVVDMHLQHENEAGNSVAGSSQRTSSSSSATQASKRRRVRRGRPPPRKQTRPRAQPVQAFLHERVRAYEGTDPLPAELLRKYLAFAKHYCHPKLSLGACRVLQGFYLELREKGSSCESTPITTRQLESLVRLAQARARLELRDLVTEADAEDIVSLMQESLLDAFTDDSGVVDLQRSGGMSMAKLCKALVAQLKNVARQRGSTRFTVEQMKAEAQQAKILHQIPDFKELIEVLNQQCSGGAASAGESDLGTAVQVQLAAVGRRRYC</sequence>
<evidence type="ECO:0000256" key="1">
    <source>
        <dbReference type="ARBA" id="ARBA00004123"/>
    </source>
</evidence>
<dbReference type="PROSITE" id="PS50051">
    <property type="entry name" value="MCM_2"/>
    <property type="match status" value="1"/>
</dbReference>
<evidence type="ECO:0000256" key="13">
    <source>
        <dbReference type="ARBA" id="ARBA00047995"/>
    </source>
</evidence>
<dbReference type="InterPro" id="IPR041562">
    <property type="entry name" value="MCM_lid"/>
</dbReference>
<dbReference type="CDD" id="cd22247">
    <property type="entry name" value="MCM8_WHD"/>
    <property type="match status" value="1"/>
</dbReference>
<comment type="catalytic activity">
    <reaction evidence="13">
        <text>ATP + H2O = ADP + phosphate + H(+)</text>
        <dbReference type="Rhea" id="RHEA:13065"/>
        <dbReference type="ChEBI" id="CHEBI:15377"/>
        <dbReference type="ChEBI" id="CHEBI:15378"/>
        <dbReference type="ChEBI" id="CHEBI:30616"/>
        <dbReference type="ChEBI" id="CHEBI:43474"/>
        <dbReference type="ChEBI" id="CHEBI:456216"/>
        <dbReference type="EC" id="3.6.4.12"/>
    </reaction>
</comment>
<comment type="subcellular location">
    <subcellularLocation>
        <location evidence="1">Nucleus</location>
    </subcellularLocation>
</comment>
<dbReference type="GO" id="GO:0005524">
    <property type="term" value="F:ATP binding"/>
    <property type="evidence" value="ECO:0007669"/>
    <property type="project" value="UniProtKB-KW"/>
</dbReference>
<feature type="compositionally biased region" description="Low complexity" evidence="15">
    <location>
        <begin position="629"/>
        <end position="642"/>
    </location>
</feature>
<evidence type="ECO:0000256" key="6">
    <source>
        <dbReference type="ARBA" id="ARBA00022801"/>
    </source>
</evidence>
<dbReference type="SMART" id="SM00382">
    <property type="entry name" value="AAA"/>
    <property type="match status" value="1"/>
</dbReference>
<keyword evidence="9 14" id="KW-0238">DNA-binding</keyword>
<dbReference type="GO" id="GO:0017116">
    <property type="term" value="F:single-stranded DNA helicase activity"/>
    <property type="evidence" value="ECO:0007669"/>
    <property type="project" value="TreeGrafter"/>
</dbReference>
<evidence type="ECO:0000256" key="11">
    <source>
        <dbReference type="ARBA" id="ARBA00023242"/>
    </source>
</evidence>
<proteinExistence type="inferred from homology"/>
<dbReference type="GO" id="GO:0005634">
    <property type="term" value="C:nucleus"/>
    <property type="evidence" value="ECO:0007669"/>
    <property type="project" value="UniProtKB-SubCell"/>
</dbReference>
<keyword evidence="7" id="KW-0347">Helicase</keyword>
<organism evidence="17 18">
    <name type="scientific">Hondaea fermentalgiana</name>
    <dbReference type="NCBI Taxonomy" id="2315210"/>
    <lineage>
        <taxon>Eukaryota</taxon>
        <taxon>Sar</taxon>
        <taxon>Stramenopiles</taxon>
        <taxon>Bigyra</taxon>
        <taxon>Labyrinthulomycetes</taxon>
        <taxon>Thraustochytrida</taxon>
        <taxon>Thraustochytriidae</taxon>
        <taxon>Hondaea</taxon>
    </lineage>
</organism>
<dbReference type="InterPro" id="IPR031327">
    <property type="entry name" value="MCM"/>
</dbReference>
<feature type="region of interest" description="Disordered" evidence="15">
    <location>
        <begin position="622"/>
        <end position="667"/>
    </location>
</feature>
<dbReference type="Pfam" id="PF00493">
    <property type="entry name" value="MCM"/>
    <property type="match status" value="1"/>
</dbReference>
<dbReference type="InterPro" id="IPR018525">
    <property type="entry name" value="MCM_CS"/>
</dbReference>
<evidence type="ECO:0000256" key="9">
    <source>
        <dbReference type="ARBA" id="ARBA00023125"/>
    </source>
</evidence>
<evidence type="ECO:0000313" key="18">
    <source>
        <dbReference type="Proteomes" id="UP000241890"/>
    </source>
</evidence>
<keyword evidence="5" id="KW-0227">DNA damage</keyword>
<evidence type="ECO:0000256" key="2">
    <source>
        <dbReference type="ARBA" id="ARBA00008010"/>
    </source>
</evidence>
<dbReference type="EMBL" id="BEYU01000027">
    <property type="protein sequence ID" value="GBG26988.1"/>
    <property type="molecule type" value="Genomic_DNA"/>
</dbReference>
<dbReference type="Proteomes" id="UP000241890">
    <property type="component" value="Unassembled WGS sequence"/>
</dbReference>
<keyword evidence="11" id="KW-0539">Nucleus</keyword>
<dbReference type="PANTHER" id="PTHR11630:SF47">
    <property type="entry name" value="DNA HELICASE MCM8"/>
    <property type="match status" value="1"/>
</dbReference>
<dbReference type="Pfam" id="PF17207">
    <property type="entry name" value="MCM_OB"/>
    <property type="match status" value="1"/>
</dbReference>
<dbReference type="CDD" id="cd17706">
    <property type="entry name" value="MCM"/>
    <property type="match status" value="1"/>
</dbReference>
<evidence type="ECO:0000256" key="7">
    <source>
        <dbReference type="ARBA" id="ARBA00022806"/>
    </source>
</evidence>
<dbReference type="GO" id="GO:0000724">
    <property type="term" value="P:double-strand break repair via homologous recombination"/>
    <property type="evidence" value="ECO:0007669"/>
    <property type="project" value="UniProtKB-ARBA"/>
</dbReference>
<dbReference type="InterPro" id="IPR033762">
    <property type="entry name" value="MCM_OB"/>
</dbReference>
<dbReference type="Pfam" id="PF25051">
    <property type="entry name" value="WHD_MCM8"/>
    <property type="match status" value="1"/>
</dbReference>
<dbReference type="OrthoDB" id="422555at2759"/>
<dbReference type="PANTHER" id="PTHR11630">
    <property type="entry name" value="DNA REPLICATION LICENSING FACTOR MCM FAMILY MEMBER"/>
    <property type="match status" value="1"/>
</dbReference>
<dbReference type="PRINTS" id="PR01657">
    <property type="entry name" value="MCMFAMILY"/>
</dbReference>
<evidence type="ECO:0000256" key="14">
    <source>
        <dbReference type="RuleBase" id="RU004070"/>
    </source>
</evidence>